<dbReference type="PANTHER" id="PTHR14928:SF6">
    <property type="entry name" value="ZINC FINGER CCCH DOMAIN-CONTAINING PROTEIN 7B"/>
    <property type="match status" value="1"/>
</dbReference>
<accession>H3CFM8</accession>
<dbReference type="InterPro" id="IPR039691">
    <property type="entry name" value="ZC3H7A/B"/>
</dbReference>
<keyword evidence="3 4" id="KW-0862">Zinc</keyword>
<feature type="domain" description="C3H1-type" evidence="5">
    <location>
        <begin position="73"/>
        <end position="104"/>
    </location>
</feature>
<dbReference type="GO" id="GO:0035196">
    <property type="term" value="P:miRNA processing"/>
    <property type="evidence" value="ECO:0007669"/>
    <property type="project" value="TreeGrafter"/>
</dbReference>
<evidence type="ECO:0000256" key="1">
    <source>
        <dbReference type="ARBA" id="ARBA00022723"/>
    </source>
</evidence>
<dbReference type="InParanoid" id="H3CFM8"/>
<reference evidence="6" key="2">
    <citation type="submission" date="2025-08" db="UniProtKB">
        <authorList>
            <consortium name="Ensembl"/>
        </authorList>
    </citation>
    <scope>IDENTIFICATION</scope>
</reference>
<dbReference type="InterPro" id="IPR000571">
    <property type="entry name" value="Znf_CCCH"/>
</dbReference>
<name>H3CFM8_TETNG</name>
<dbReference type="Proteomes" id="UP000007303">
    <property type="component" value="Unassembled WGS sequence"/>
</dbReference>
<evidence type="ECO:0000256" key="3">
    <source>
        <dbReference type="ARBA" id="ARBA00022833"/>
    </source>
</evidence>
<evidence type="ECO:0000313" key="6">
    <source>
        <dbReference type="Ensembl" id="ENSTNIP00000007055.1"/>
    </source>
</evidence>
<dbReference type="GO" id="GO:0008270">
    <property type="term" value="F:zinc ion binding"/>
    <property type="evidence" value="ECO:0007669"/>
    <property type="project" value="UniProtKB-KW"/>
</dbReference>
<dbReference type="HOGENOM" id="CLU_012672_2_1_1"/>
<organism evidence="6 7">
    <name type="scientific">Tetraodon nigroviridis</name>
    <name type="common">Spotted green pufferfish</name>
    <name type="synonym">Chelonodon nigroviridis</name>
    <dbReference type="NCBI Taxonomy" id="99883"/>
    <lineage>
        <taxon>Eukaryota</taxon>
        <taxon>Metazoa</taxon>
        <taxon>Chordata</taxon>
        <taxon>Craniata</taxon>
        <taxon>Vertebrata</taxon>
        <taxon>Euteleostomi</taxon>
        <taxon>Actinopterygii</taxon>
        <taxon>Neopterygii</taxon>
        <taxon>Teleostei</taxon>
        <taxon>Neoteleostei</taxon>
        <taxon>Acanthomorphata</taxon>
        <taxon>Eupercaria</taxon>
        <taxon>Tetraodontiformes</taxon>
        <taxon>Tetradontoidea</taxon>
        <taxon>Tetraodontidae</taxon>
        <taxon>Tetraodon</taxon>
    </lineage>
</organism>
<reference evidence="7" key="1">
    <citation type="journal article" date="2004" name="Nature">
        <title>Genome duplication in the teleost fish Tetraodon nigroviridis reveals the early vertebrate proto-karyotype.</title>
        <authorList>
            <person name="Jaillon O."/>
            <person name="Aury J.-M."/>
            <person name="Brunet F."/>
            <person name="Petit J.-L."/>
            <person name="Stange-Thomann N."/>
            <person name="Mauceli E."/>
            <person name="Bouneau L."/>
            <person name="Fischer C."/>
            <person name="Ozouf-Costaz C."/>
            <person name="Bernot A."/>
            <person name="Nicaud S."/>
            <person name="Jaffe D."/>
            <person name="Fisher S."/>
            <person name="Lutfalla G."/>
            <person name="Dossat C."/>
            <person name="Segurens B."/>
            <person name="Dasilva C."/>
            <person name="Salanoubat M."/>
            <person name="Levy M."/>
            <person name="Boudet N."/>
            <person name="Castellano S."/>
            <person name="Anthouard V."/>
            <person name="Jubin C."/>
            <person name="Castelli V."/>
            <person name="Katinka M."/>
            <person name="Vacherie B."/>
            <person name="Biemont C."/>
            <person name="Skalli Z."/>
            <person name="Cattolico L."/>
            <person name="Poulain J."/>
            <person name="De Berardinis V."/>
            <person name="Cruaud C."/>
            <person name="Duprat S."/>
            <person name="Brottier P."/>
            <person name="Coutanceau J.-P."/>
            <person name="Gouzy J."/>
            <person name="Parra G."/>
            <person name="Lardier G."/>
            <person name="Chapple C."/>
            <person name="McKernan K.J."/>
            <person name="McEwan P."/>
            <person name="Bosak S."/>
            <person name="Kellis M."/>
            <person name="Volff J.-N."/>
            <person name="Guigo R."/>
            <person name="Zody M.C."/>
            <person name="Mesirov J."/>
            <person name="Lindblad-Toh K."/>
            <person name="Birren B."/>
            <person name="Nusbaum C."/>
            <person name="Kahn D."/>
            <person name="Robinson-Rechavi M."/>
            <person name="Laudet V."/>
            <person name="Schachter V."/>
            <person name="Quetier F."/>
            <person name="Saurin W."/>
            <person name="Scarpelli C."/>
            <person name="Wincker P."/>
            <person name="Lander E.S."/>
            <person name="Weissenbach J."/>
            <person name="Roest Crollius H."/>
        </authorList>
    </citation>
    <scope>NUCLEOTIDE SEQUENCE [LARGE SCALE GENOMIC DNA]</scope>
</reference>
<evidence type="ECO:0000256" key="4">
    <source>
        <dbReference type="PROSITE-ProRule" id="PRU00723"/>
    </source>
</evidence>
<dbReference type="PANTHER" id="PTHR14928">
    <property type="entry name" value="MICRO-RNA BINDING ZINC FINGER CCCH DOMAIN-CONTAINING PROTEIN 7"/>
    <property type="match status" value="1"/>
</dbReference>
<dbReference type="InterPro" id="IPR036855">
    <property type="entry name" value="Znf_CCCH_sf"/>
</dbReference>
<dbReference type="AlphaFoldDB" id="H3CFM8"/>
<keyword evidence="1 4" id="KW-0479">Metal-binding</keyword>
<dbReference type="PROSITE" id="PS50103">
    <property type="entry name" value="ZF_C3H1"/>
    <property type="match status" value="2"/>
</dbReference>
<feature type="zinc finger region" description="C3H1-type" evidence="4">
    <location>
        <begin position="326"/>
        <end position="354"/>
    </location>
</feature>
<dbReference type="SUPFAM" id="SSF90229">
    <property type="entry name" value="CCCH zinc finger"/>
    <property type="match status" value="1"/>
</dbReference>
<evidence type="ECO:0000313" key="7">
    <source>
        <dbReference type="Proteomes" id="UP000007303"/>
    </source>
</evidence>
<reference evidence="6" key="3">
    <citation type="submission" date="2025-09" db="UniProtKB">
        <authorList>
            <consortium name="Ensembl"/>
        </authorList>
    </citation>
    <scope>IDENTIFICATION</scope>
</reference>
<keyword evidence="2 4" id="KW-0863">Zinc-finger</keyword>
<dbReference type="GO" id="GO:0035198">
    <property type="term" value="F:miRNA binding"/>
    <property type="evidence" value="ECO:0007669"/>
    <property type="project" value="InterPro"/>
</dbReference>
<dbReference type="GeneTree" id="ENSGT00390000018542"/>
<sequence length="385" mass="44354">SQVSFANPLSSTHKFLQACSACFLRKAPGTYAFVHKPDLVHKCKQDVLLCKRKGDLQSEWAKVRPLPQMPSFNGPFVLCKDMMRTGNSSQCKFGENCTFAYNQLEIDVWTMERTGKLDRNLLFETTATKLDPVNRITCLLQEYQGVFCKDDQTICSEARHPFDANRCLAFEAKGLGVSKVRLFNFLCRLDLCAQSSHLHSQREDGCNYAHSVIELRIWMVQHHTGISQDDIVKVSTKYYNKHEPTLNRDEGSGGARYGLSVNLKMEFACAQCWQAGLKSFPDRALKYCCGRARHPWTKDRSVLLVTSLERKKPVQIRPLPHAKHVPNHYEICIQVLKNKKCNYPGNCTFAHSPEEREMWMYMKNNDYNMDQMYDMWLSQSAHSRQ</sequence>
<evidence type="ECO:0000256" key="2">
    <source>
        <dbReference type="ARBA" id="ARBA00022771"/>
    </source>
</evidence>
<feature type="domain" description="C3H1-type" evidence="5">
    <location>
        <begin position="326"/>
        <end position="354"/>
    </location>
</feature>
<protein>
    <recommendedName>
        <fullName evidence="5">C3H1-type domain-containing protein</fullName>
    </recommendedName>
</protein>
<dbReference type="Ensembl" id="ENSTNIT00000007212.1">
    <property type="protein sequence ID" value="ENSTNIP00000007055.1"/>
    <property type="gene ID" value="ENSTNIG00000004418.1"/>
</dbReference>
<proteinExistence type="predicted"/>
<evidence type="ECO:0000259" key="5">
    <source>
        <dbReference type="PROSITE" id="PS50103"/>
    </source>
</evidence>
<keyword evidence="7" id="KW-1185">Reference proteome</keyword>
<feature type="zinc finger region" description="C3H1-type" evidence="4">
    <location>
        <begin position="73"/>
        <end position="104"/>
    </location>
</feature>